<dbReference type="PROSITE" id="PS00344">
    <property type="entry name" value="GATA_ZN_FINGER_1"/>
    <property type="match status" value="1"/>
</dbReference>
<feature type="domain" description="DEUBAD" evidence="6">
    <location>
        <begin position="290"/>
        <end position="402"/>
    </location>
</feature>
<keyword evidence="2" id="KW-0539">Nucleus</keyword>
<dbReference type="GO" id="GO:0008270">
    <property type="term" value="F:zinc ion binding"/>
    <property type="evidence" value="ECO:0007669"/>
    <property type="project" value="UniProtKB-KW"/>
</dbReference>
<sequence>MGKQGPCRHCGVTSTPLWRNGPPEKPVLCNACGSRWRTKGSLTNYVPLHAREFFNSDELKVSKIKSISSKSKEQKLQKNKQSKSTLENECEIQYYDQNFLKIIEGDVSNRSSSESAISGSESCVHFGTTDASDITGSVQSNVEHSLVPSKKRTFTTRPKPSVEKLTKDLYSILHEEQSSNLSRTSDDDLLYESGTPLGSFEIGYGGVLIRHPNSKSVEEESEASSFPVYKSCITNEDFSGSASLSVNTKSKKRSYLNSGTDPTKSTAPVTQENPKRDLILNEKLNNLQNWNSCLSYADLNVFINFEVFMKYLTYEEQQRLMKYLPSTDAANPPESLKSMFTSPQFLDTLSCFQQLFQEGVLDLSFSGANAEECRTVERVALLNSTNLQWSEFYQDIKGSSSNKKRGNGKLNRQLLPEQKSSMRSPKRVCRSGGMNPPSGYSNQLESSVVSKVTDDTEDFVDHEAACIYSRKIFATAADRSYSLAPKQFIADSSDDDLLLDMPSSASFPEAELLYHPWRQIINQNDSPAESGLEASYHPSSSFCGK</sequence>
<dbReference type="FunCoup" id="A0A804I4S5">
    <property type="interactions" value="3512"/>
</dbReference>
<evidence type="ECO:0000313" key="7">
    <source>
        <dbReference type="EMBL" id="CAG1862598.1"/>
    </source>
</evidence>
<dbReference type="OrthoDB" id="765643at2759"/>
<keyword evidence="3" id="KW-0863">Zinc-finger</keyword>
<evidence type="ECO:0000256" key="2">
    <source>
        <dbReference type="ARBA" id="ARBA00023242"/>
    </source>
</evidence>
<dbReference type="GO" id="GO:0000976">
    <property type="term" value="F:transcription cis-regulatory region binding"/>
    <property type="evidence" value="ECO:0000318"/>
    <property type="project" value="GO_Central"/>
</dbReference>
<dbReference type="EnsemblPlants" id="Ma02_t20140.1">
    <property type="protein sequence ID" value="Ma02_p20140.1"/>
    <property type="gene ID" value="Ma02_g20140"/>
</dbReference>
<dbReference type="EMBL" id="HG996467">
    <property type="protein sequence ID" value="CAG1862598.1"/>
    <property type="molecule type" value="Genomic_DNA"/>
</dbReference>
<dbReference type="Gene3D" id="3.30.50.10">
    <property type="entry name" value="Erythroid Transcription Factor GATA-1, subunit A"/>
    <property type="match status" value="1"/>
</dbReference>
<dbReference type="CDD" id="cd00202">
    <property type="entry name" value="ZnF_GATA"/>
    <property type="match status" value="1"/>
</dbReference>
<dbReference type="InterPro" id="IPR038108">
    <property type="entry name" value="RPN13_DEUBAD_sf"/>
</dbReference>
<name>A0A804I4S5_MUSAM</name>
<dbReference type="KEGG" id="mus:103975078"/>
<dbReference type="Gramene" id="Ma02_t20140.1">
    <property type="protein sequence ID" value="Ma02_p20140.1"/>
    <property type="gene ID" value="Ma02_g20140"/>
</dbReference>
<dbReference type="PROSITE" id="PS51916">
    <property type="entry name" value="DEUBAD"/>
    <property type="match status" value="1"/>
</dbReference>
<keyword evidence="9" id="KW-1185">Reference proteome</keyword>
<feature type="region of interest" description="Disordered" evidence="4">
    <location>
        <begin position="398"/>
        <end position="447"/>
    </location>
</feature>
<dbReference type="InterPro" id="IPR000679">
    <property type="entry name" value="Znf_GATA"/>
</dbReference>
<dbReference type="InterPro" id="IPR044589">
    <property type="entry name" value="GATA26/27"/>
</dbReference>
<evidence type="ECO:0000256" key="3">
    <source>
        <dbReference type="PROSITE-ProRule" id="PRU00094"/>
    </source>
</evidence>
<proteinExistence type="predicted"/>
<evidence type="ECO:0000313" key="9">
    <source>
        <dbReference type="Proteomes" id="UP000012960"/>
    </source>
</evidence>
<gene>
    <name evidence="7" type="ORF">GSMUA_74920.1</name>
</gene>
<dbReference type="InterPro" id="IPR013088">
    <property type="entry name" value="Znf_NHR/GATA"/>
</dbReference>
<dbReference type="Gene3D" id="1.10.2020.20">
    <property type="match status" value="1"/>
</dbReference>
<feature type="compositionally biased region" description="Polar residues" evidence="4">
    <location>
        <begin position="255"/>
        <end position="272"/>
    </location>
</feature>
<dbReference type="InterPro" id="IPR044867">
    <property type="entry name" value="DEUBAD_dom"/>
</dbReference>
<evidence type="ECO:0000256" key="4">
    <source>
        <dbReference type="SAM" id="MobiDB-lite"/>
    </source>
</evidence>
<dbReference type="PROSITE" id="PS50114">
    <property type="entry name" value="GATA_ZN_FINGER_2"/>
    <property type="match status" value="1"/>
</dbReference>
<organism evidence="8 9">
    <name type="scientific">Musa acuminata subsp. malaccensis</name>
    <name type="common">Wild banana</name>
    <name type="synonym">Musa malaccensis</name>
    <dbReference type="NCBI Taxonomy" id="214687"/>
    <lineage>
        <taxon>Eukaryota</taxon>
        <taxon>Viridiplantae</taxon>
        <taxon>Streptophyta</taxon>
        <taxon>Embryophyta</taxon>
        <taxon>Tracheophyta</taxon>
        <taxon>Spermatophyta</taxon>
        <taxon>Magnoliopsida</taxon>
        <taxon>Liliopsida</taxon>
        <taxon>Zingiberales</taxon>
        <taxon>Musaceae</taxon>
        <taxon>Musa</taxon>
    </lineage>
</organism>
<dbReference type="Proteomes" id="UP000012960">
    <property type="component" value="Unplaced"/>
</dbReference>
<reference evidence="8" key="2">
    <citation type="submission" date="2021-05" db="UniProtKB">
        <authorList>
            <consortium name="EnsemblPlants"/>
        </authorList>
    </citation>
    <scope>IDENTIFICATION</scope>
    <source>
        <strain evidence="8">subsp. malaccensis</strain>
    </source>
</reference>
<dbReference type="Pfam" id="PF00320">
    <property type="entry name" value="GATA"/>
    <property type="match status" value="1"/>
</dbReference>
<evidence type="ECO:0000259" key="5">
    <source>
        <dbReference type="PROSITE" id="PS50114"/>
    </source>
</evidence>
<protein>
    <submittedName>
        <fullName evidence="7">(wild Malaysian banana) hypothetical protein</fullName>
    </submittedName>
</protein>
<dbReference type="SUPFAM" id="SSF57716">
    <property type="entry name" value="Glucocorticoid receptor-like (DNA-binding domain)"/>
    <property type="match status" value="1"/>
</dbReference>
<dbReference type="PANTHER" id="PTHR46855:SF1">
    <property type="entry name" value="GATA TRANSCRIPTION FACTOR 26"/>
    <property type="match status" value="1"/>
</dbReference>
<keyword evidence="3" id="KW-0479">Metal-binding</keyword>
<keyword evidence="3" id="KW-0862">Zinc</keyword>
<accession>A0A804I4S5</accession>
<dbReference type="InParanoid" id="A0A804I4S5"/>
<evidence type="ECO:0000313" key="8">
    <source>
        <dbReference type="EnsemblPlants" id="Ma02_p20140.1"/>
    </source>
</evidence>
<dbReference type="OMA" id="DECSDQD"/>
<evidence type="ECO:0000259" key="6">
    <source>
        <dbReference type="PROSITE" id="PS51916"/>
    </source>
</evidence>
<comment type="subcellular location">
    <subcellularLocation>
        <location evidence="1">Nucleus</location>
    </subcellularLocation>
</comment>
<evidence type="ECO:0000256" key="1">
    <source>
        <dbReference type="ARBA" id="ARBA00004123"/>
    </source>
</evidence>
<dbReference type="AlphaFoldDB" id="A0A804I4S5"/>
<feature type="compositionally biased region" description="Polar residues" evidence="4">
    <location>
        <begin position="438"/>
        <end position="447"/>
    </location>
</feature>
<dbReference type="GO" id="GO:0006355">
    <property type="term" value="P:regulation of DNA-templated transcription"/>
    <property type="evidence" value="ECO:0007669"/>
    <property type="project" value="InterPro"/>
</dbReference>
<feature type="region of interest" description="Disordered" evidence="4">
    <location>
        <begin position="250"/>
        <end position="274"/>
    </location>
</feature>
<reference evidence="7" key="1">
    <citation type="submission" date="2021-03" db="EMBL/GenBank/DDBJ databases">
        <authorList>
            <consortium name="Genoscope - CEA"/>
            <person name="William W."/>
        </authorList>
    </citation>
    <scope>NUCLEOTIDE SEQUENCE</scope>
    <source>
        <strain evidence="7">Doubled-haploid Pahang</strain>
    </source>
</reference>
<dbReference type="PANTHER" id="PTHR46855">
    <property type="entry name" value="OSJNBB0038F03.10 PROTEIN"/>
    <property type="match status" value="1"/>
</dbReference>
<dbReference type="GO" id="GO:0005634">
    <property type="term" value="C:nucleus"/>
    <property type="evidence" value="ECO:0007669"/>
    <property type="project" value="UniProtKB-SubCell"/>
</dbReference>
<feature type="domain" description="GATA-type" evidence="5">
    <location>
        <begin position="7"/>
        <end position="40"/>
    </location>
</feature>
<dbReference type="SMART" id="SM00401">
    <property type="entry name" value="ZnF_GATA"/>
    <property type="match status" value="1"/>
</dbReference>